<evidence type="ECO:0000313" key="4">
    <source>
        <dbReference type="EMBL" id="ESW39143.1"/>
    </source>
</evidence>
<gene>
    <name evidence="4" type="ORF">O164_13230</name>
</gene>
<dbReference type="GO" id="GO:0006310">
    <property type="term" value="P:DNA recombination"/>
    <property type="evidence" value="ECO:0007669"/>
    <property type="project" value="UniProtKB-KW"/>
</dbReference>
<evidence type="ECO:0000313" key="5">
    <source>
        <dbReference type="Proteomes" id="UP000018511"/>
    </source>
</evidence>
<proteinExistence type="predicted"/>
<dbReference type="Proteomes" id="UP000018511">
    <property type="component" value="Unassembled WGS sequence"/>
</dbReference>
<dbReference type="PATRIC" id="fig|1388762.3.peg.2647"/>
<accession>V7DBT9</accession>
<name>V7DBT9_9PSED</name>
<dbReference type="Pfam" id="PF00589">
    <property type="entry name" value="Phage_integrase"/>
    <property type="match status" value="1"/>
</dbReference>
<evidence type="ECO:0000256" key="2">
    <source>
        <dbReference type="ARBA" id="ARBA00023172"/>
    </source>
</evidence>
<feature type="domain" description="Tyr recombinase" evidence="3">
    <location>
        <begin position="6"/>
        <end position="180"/>
    </location>
</feature>
<comment type="caution">
    <text evidence="4">The sequence shown here is derived from an EMBL/GenBank/DDBJ whole genome shotgun (WGS) entry which is preliminary data.</text>
</comment>
<dbReference type="PANTHER" id="PTHR30349">
    <property type="entry name" value="PHAGE INTEGRASE-RELATED"/>
    <property type="match status" value="1"/>
</dbReference>
<dbReference type="InterPro" id="IPR011010">
    <property type="entry name" value="DNA_brk_join_enz"/>
</dbReference>
<dbReference type="PROSITE" id="PS51898">
    <property type="entry name" value="TYR_RECOMBINASE"/>
    <property type="match status" value="1"/>
</dbReference>
<reference evidence="4 5" key="1">
    <citation type="submission" date="2013-10" db="EMBL/GenBank/DDBJ databases">
        <title>Whole Genome Shotgun Sequence of Pseudomonas taiwanensis SJ9.</title>
        <authorList>
            <person name="Hong S.-J."/>
            <person name="Shin J.-H."/>
        </authorList>
    </citation>
    <scope>NUCLEOTIDE SEQUENCE [LARGE SCALE GENOMIC DNA]</scope>
    <source>
        <strain evidence="4 5">SJ9</strain>
    </source>
</reference>
<organism evidence="4 5">
    <name type="scientific">Pseudomonas taiwanensis SJ9</name>
    <dbReference type="NCBI Taxonomy" id="1388762"/>
    <lineage>
        <taxon>Bacteria</taxon>
        <taxon>Pseudomonadati</taxon>
        <taxon>Pseudomonadota</taxon>
        <taxon>Gammaproteobacteria</taxon>
        <taxon>Pseudomonadales</taxon>
        <taxon>Pseudomonadaceae</taxon>
        <taxon>Pseudomonas</taxon>
    </lineage>
</organism>
<dbReference type="AlphaFoldDB" id="V7DBT9"/>
<dbReference type="InterPro" id="IPR013762">
    <property type="entry name" value="Integrase-like_cat_sf"/>
</dbReference>
<dbReference type="EMBL" id="AXUP01000166">
    <property type="protein sequence ID" value="ESW39143.1"/>
    <property type="molecule type" value="Genomic_DNA"/>
</dbReference>
<dbReference type="RefSeq" id="WP_023661663.1">
    <property type="nucleotide sequence ID" value="NZ_AXUP01000166.1"/>
</dbReference>
<dbReference type="PANTHER" id="PTHR30349:SF82">
    <property type="entry name" value="INTEGRASE_RECOMBINASE YOEC-RELATED"/>
    <property type="match status" value="1"/>
</dbReference>
<evidence type="ECO:0000256" key="1">
    <source>
        <dbReference type="ARBA" id="ARBA00022908"/>
    </source>
</evidence>
<dbReference type="GO" id="GO:0003677">
    <property type="term" value="F:DNA binding"/>
    <property type="evidence" value="ECO:0007669"/>
    <property type="project" value="InterPro"/>
</dbReference>
<dbReference type="SUPFAM" id="SSF56349">
    <property type="entry name" value="DNA breaking-rejoining enzymes"/>
    <property type="match status" value="1"/>
</dbReference>
<keyword evidence="2" id="KW-0233">DNA recombination</keyword>
<dbReference type="InterPro" id="IPR050090">
    <property type="entry name" value="Tyrosine_recombinase_XerCD"/>
</dbReference>
<dbReference type="GO" id="GO:0015074">
    <property type="term" value="P:DNA integration"/>
    <property type="evidence" value="ECO:0007669"/>
    <property type="project" value="UniProtKB-KW"/>
</dbReference>
<sequence>MNTVEAVKTQGEAETISRKLTINAKGNTLYADIWRFGVNTALRISDLLSITFEEVQGSRLVVKESKTGKTRDIELNVAAKAIIERRRAAHPAHTYLFEVDSNRAKGKPVSRVAVANAFKAVGDEMSLQLGTHSMRKTRGWLMYNGGVSIERICQVLNHSSPAVTMRYIGLTQADVDATYHQFVF</sequence>
<dbReference type="Gene3D" id="1.10.443.10">
    <property type="entry name" value="Intergrase catalytic core"/>
    <property type="match status" value="1"/>
</dbReference>
<keyword evidence="1" id="KW-0229">DNA integration</keyword>
<dbReference type="InterPro" id="IPR002104">
    <property type="entry name" value="Integrase_catalytic"/>
</dbReference>
<protein>
    <submittedName>
        <fullName evidence="4">Integrase</fullName>
    </submittedName>
</protein>
<evidence type="ECO:0000259" key="3">
    <source>
        <dbReference type="PROSITE" id="PS51898"/>
    </source>
</evidence>